<keyword evidence="4" id="KW-1133">Transmembrane helix</keyword>
<keyword evidence="3" id="KW-0560">Oxidoreductase</keyword>
<dbReference type="GO" id="GO:0004806">
    <property type="term" value="F:triacylglycerol lipase activity"/>
    <property type="evidence" value="ECO:0007669"/>
    <property type="project" value="TreeGrafter"/>
</dbReference>
<dbReference type="InterPro" id="IPR020904">
    <property type="entry name" value="Sc_DH/Rdtase_CS"/>
</dbReference>
<protein>
    <submittedName>
        <fullName evidence="5">NADPH-dependent 1-acyl dihydroxyacetone phosphate reductase</fullName>
    </submittedName>
</protein>
<keyword evidence="4" id="KW-0812">Transmembrane</keyword>
<dbReference type="GO" id="GO:0000140">
    <property type="term" value="F:acylglycerone-phosphate reductase (NADP+) activity"/>
    <property type="evidence" value="ECO:0007669"/>
    <property type="project" value="TreeGrafter"/>
</dbReference>
<keyword evidence="4" id="KW-0472">Membrane</keyword>
<evidence type="ECO:0000256" key="1">
    <source>
        <dbReference type="ARBA" id="ARBA00006484"/>
    </source>
</evidence>
<dbReference type="InterPro" id="IPR002347">
    <property type="entry name" value="SDR_fam"/>
</dbReference>
<organism evidence="5 6">
    <name type="scientific">Maudiozyma exigua</name>
    <name type="common">Yeast</name>
    <name type="synonym">Kazachstania exigua</name>
    <dbReference type="NCBI Taxonomy" id="34358"/>
    <lineage>
        <taxon>Eukaryota</taxon>
        <taxon>Fungi</taxon>
        <taxon>Dikarya</taxon>
        <taxon>Ascomycota</taxon>
        <taxon>Saccharomycotina</taxon>
        <taxon>Saccharomycetes</taxon>
        <taxon>Saccharomycetales</taxon>
        <taxon>Saccharomycetaceae</taxon>
        <taxon>Maudiozyma</taxon>
    </lineage>
</organism>
<dbReference type="OrthoDB" id="2102561at2759"/>
<comment type="caution">
    <text evidence="5">The sequence shown here is derived from an EMBL/GenBank/DDBJ whole genome shotgun (WGS) entry which is preliminary data.</text>
</comment>
<evidence type="ECO:0000256" key="2">
    <source>
        <dbReference type="ARBA" id="ARBA00022857"/>
    </source>
</evidence>
<keyword evidence="2" id="KW-0521">NADP</keyword>
<keyword evidence="6" id="KW-1185">Reference proteome</keyword>
<dbReference type="PANTHER" id="PTHR44169">
    <property type="entry name" value="NADPH-DEPENDENT 1-ACYLDIHYDROXYACETONE PHOSPHATE REDUCTASE"/>
    <property type="match status" value="1"/>
</dbReference>
<dbReference type="FunFam" id="3.40.50.720:FF:000261">
    <property type="entry name" value="NADPH-dependent 1-acyldihydroxyacetone phosphate reductase"/>
    <property type="match status" value="1"/>
</dbReference>
<dbReference type="Gene3D" id="3.40.50.720">
    <property type="entry name" value="NAD(P)-binding Rossmann-like Domain"/>
    <property type="match status" value="1"/>
</dbReference>
<dbReference type="Proteomes" id="UP000750334">
    <property type="component" value="Unassembled WGS sequence"/>
</dbReference>
<dbReference type="PROSITE" id="PS00061">
    <property type="entry name" value="ADH_SHORT"/>
    <property type="match status" value="1"/>
</dbReference>
<evidence type="ECO:0000313" key="5">
    <source>
        <dbReference type="EMBL" id="KAG0670976.1"/>
    </source>
</evidence>
<comment type="similarity">
    <text evidence="1">Belongs to the short-chain dehydrogenases/reductases (SDR) family.</text>
</comment>
<dbReference type="GO" id="GO:0006654">
    <property type="term" value="P:phosphatidic acid biosynthetic process"/>
    <property type="evidence" value="ECO:0007669"/>
    <property type="project" value="TreeGrafter"/>
</dbReference>
<sequence>MKLCSRDNIRFLAIGKGSLSTLNKWRVYINITSTKLRVTNNIQILKKPPVIDIRFPNHKKKMSTSTKKIAIVTGASSGIGYSITKELAKHNYIIYACARRLEPIEPLVKEFSETIIKPYKLDISNLEEIIAFKEYLAEDLPGKKLDLLYNNAGQSCTFPALDVSDANMQQCFQVNVFGHVNMCRELSKYLINAKGTIVFTGSCAGIISFPFGSIYSATKAAIHAYARGLHLEMKPFGVRVINAVTGGVDTNISDTRALPEDSIYKFHEGQEAFEGRQRMAKNHHPMSADVYAKKMVRDILSSRDPVDVYRGTMATFLGFVALFVPYCILEFGLIQKFHLTKVFKVLKEKTEENKKLD</sequence>
<name>A0A9P6WD75_MAUEX</name>
<evidence type="ECO:0000313" key="6">
    <source>
        <dbReference type="Proteomes" id="UP000750334"/>
    </source>
</evidence>
<evidence type="ECO:0000256" key="3">
    <source>
        <dbReference type="ARBA" id="ARBA00023002"/>
    </source>
</evidence>
<reference evidence="5 6" key="1">
    <citation type="submission" date="2020-11" db="EMBL/GenBank/DDBJ databases">
        <title>Kefir isolates.</title>
        <authorList>
            <person name="Marcisauskas S."/>
            <person name="Kim Y."/>
            <person name="Blasche S."/>
        </authorList>
    </citation>
    <scope>NUCLEOTIDE SEQUENCE [LARGE SCALE GENOMIC DNA]</scope>
    <source>
        <strain evidence="5 6">OG2</strain>
    </source>
</reference>
<evidence type="ECO:0000256" key="4">
    <source>
        <dbReference type="SAM" id="Phobius"/>
    </source>
</evidence>
<dbReference type="GO" id="GO:0019433">
    <property type="term" value="P:triglyceride catabolic process"/>
    <property type="evidence" value="ECO:0007669"/>
    <property type="project" value="TreeGrafter"/>
</dbReference>
<dbReference type="Pfam" id="PF00106">
    <property type="entry name" value="adh_short"/>
    <property type="match status" value="1"/>
</dbReference>
<dbReference type="SUPFAM" id="SSF51735">
    <property type="entry name" value="NAD(P)-binding Rossmann-fold domains"/>
    <property type="match status" value="1"/>
</dbReference>
<dbReference type="PRINTS" id="PR00081">
    <property type="entry name" value="GDHRDH"/>
</dbReference>
<proteinExistence type="inferred from homology"/>
<dbReference type="GO" id="GO:0005783">
    <property type="term" value="C:endoplasmic reticulum"/>
    <property type="evidence" value="ECO:0007669"/>
    <property type="project" value="TreeGrafter"/>
</dbReference>
<accession>A0A9P6WD75</accession>
<dbReference type="GO" id="GO:0005811">
    <property type="term" value="C:lipid droplet"/>
    <property type="evidence" value="ECO:0007669"/>
    <property type="project" value="TreeGrafter"/>
</dbReference>
<dbReference type="EMBL" id="PUHR01000017">
    <property type="protein sequence ID" value="KAG0670976.1"/>
    <property type="molecule type" value="Genomic_DNA"/>
</dbReference>
<dbReference type="InterPro" id="IPR036291">
    <property type="entry name" value="NAD(P)-bd_dom_sf"/>
</dbReference>
<dbReference type="CDD" id="cd05374">
    <property type="entry name" value="17beta-HSD-like_SDR_c"/>
    <property type="match status" value="1"/>
</dbReference>
<dbReference type="PANTHER" id="PTHR44169:SF6">
    <property type="entry name" value="NADPH-DEPENDENT 1-ACYLDIHYDROXYACETONE PHOSPHATE REDUCTASE"/>
    <property type="match status" value="1"/>
</dbReference>
<feature type="transmembrane region" description="Helical" evidence="4">
    <location>
        <begin position="313"/>
        <end position="334"/>
    </location>
</feature>
<gene>
    <name evidence="5" type="primary">AYR1_1</name>
    <name evidence="5" type="ORF">C6P45_001483</name>
</gene>
<dbReference type="AlphaFoldDB" id="A0A9P6WD75"/>